<keyword evidence="3" id="KW-1185">Reference proteome</keyword>
<proteinExistence type="predicted"/>
<reference evidence="3" key="1">
    <citation type="submission" date="2016-03" db="EMBL/GenBank/DDBJ databases">
        <authorList>
            <person name="Devillers Hugo."/>
        </authorList>
    </citation>
    <scope>NUCLEOTIDE SEQUENCE [LARGE SCALE GENOMIC DNA]</scope>
</reference>
<evidence type="ECO:0000313" key="2">
    <source>
        <dbReference type="EMBL" id="SCV04978.1"/>
    </source>
</evidence>
<protein>
    <submittedName>
        <fullName evidence="2">LANO_0G15808g1_1</fullName>
    </submittedName>
</protein>
<gene>
    <name evidence="2" type="ORF">LANO_0G15808G</name>
</gene>
<evidence type="ECO:0000313" key="3">
    <source>
        <dbReference type="Proteomes" id="UP000189911"/>
    </source>
</evidence>
<name>A0A1G4KK90_9SACH</name>
<dbReference type="Proteomes" id="UP000189911">
    <property type="component" value="Chromosome G"/>
</dbReference>
<dbReference type="EMBL" id="LT598453">
    <property type="protein sequence ID" value="SCV04978.1"/>
    <property type="molecule type" value="Genomic_DNA"/>
</dbReference>
<evidence type="ECO:0000256" key="1">
    <source>
        <dbReference type="SAM" id="MobiDB-lite"/>
    </source>
</evidence>
<dbReference type="AlphaFoldDB" id="A0A1G4KK90"/>
<sequence>MCHGLSYQMSTYPSTHSHTQIPTHLPTCSPPTPHLLTTHHSLASPPRLPTPLLHPPPPIWPNSPFVPPSPFLLVSSPLKKVSCSDGDEMETAAESAADRNNCNGRSALCGLWFLRSCGNGAAFRRSCRFCVALQGIHTGTLAQHSVPRP</sequence>
<feature type="region of interest" description="Disordered" evidence="1">
    <location>
        <begin position="1"/>
        <end position="23"/>
    </location>
</feature>
<organism evidence="2 3">
    <name type="scientific">Lachancea nothofagi CBS 11611</name>
    <dbReference type="NCBI Taxonomy" id="1266666"/>
    <lineage>
        <taxon>Eukaryota</taxon>
        <taxon>Fungi</taxon>
        <taxon>Dikarya</taxon>
        <taxon>Ascomycota</taxon>
        <taxon>Saccharomycotina</taxon>
        <taxon>Saccharomycetes</taxon>
        <taxon>Saccharomycetales</taxon>
        <taxon>Saccharomycetaceae</taxon>
        <taxon>Lachancea</taxon>
    </lineage>
</organism>
<feature type="compositionally biased region" description="Polar residues" evidence="1">
    <location>
        <begin position="7"/>
        <end position="22"/>
    </location>
</feature>
<accession>A0A1G4KK90</accession>